<dbReference type="STRING" id="48709.A0A1D2NBN3"/>
<proteinExistence type="predicted"/>
<dbReference type="GO" id="GO:0016706">
    <property type="term" value="F:2-oxoglutarate-dependent dioxygenase activity"/>
    <property type="evidence" value="ECO:0007669"/>
    <property type="project" value="TreeGrafter"/>
</dbReference>
<dbReference type="InterPro" id="IPR050910">
    <property type="entry name" value="JMJD6_ArgDemeth/LysHydrox"/>
</dbReference>
<organism evidence="1 2">
    <name type="scientific">Orchesella cincta</name>
    <name type="common">Springtail</name>
    <name type="synonym">Podura cincta</name>
    <dbReference type="NCBI Taxonomy" id="48709"/>
    <lineage>
        <taxon>Eukaryota</taxon>
        <taxon>Metazoa</taxon>
        <taxon>Ecdysozoa</taxon>
        <taxon>Arthropoda</taxon>
        <taxon>Hexapoda</taxon>
        <taxon>Collembola</taxon>
        <taxon>Entomobryomorpha</taxon>
        <taxon>Entomobryoidea</taxon>
        <taxon>Orchesellidae</taxon>
        <taxon>Orchesellinae</taxon>
        <taxon>Orchesella</taxon>
    </lineage>
</organism>
<comment type="caution">
    <text evidence="1">The sequence shown here is derived from an EMBL/GenBank/DDBJ whole genome shotgun (WGS) entry which is preliminary data.</text>
</comment>
<gene>
    <name evidence="1" type="ORF">Ocin01_04282</name>
</gene>
<dbReference type="PANTHER" id="PTHR12480:SF19">
    <property type="entry name" value="CUPIN-LIKE DOMAIN-CONTAINING PROTEIN"/>
    <property type="match status" value="1"/>
</dbReference>
<dbReference type="SUPFAM" id="SSF51197">
    <property type="entry name" value="Clavaminate synthase-like"/>
    <property type="match status" value="1"/>
</dbReference>
<reference evidence="1 2" key="1">
    <citation type="journal article" date="2016" name="Genome Biol. Evol.">
        <title>Gene Family Evolution Reflects Adaptation to Soil Environmental Stressors in the Genome of the Collembolan Orchesella cincta.</title>
        <authorList>
            <person name="Faddeeva-Vakhrusheva A."/>
            <person name="Derks M.F."/>
            <person name="Anvar S.Y."/>
            <person name="Agamennone V."/>
            <person name="Suring W."/>
            <person name="Smit S."/>
            <person name="van Straalen N.M."/>
            <person name="Roelofs D."/>
        </authorList>
    </citation>
    <scope>NUCLEOTIDE SEQUENCE [LARGE SCALE GENOMIC DNA]</scope>
    <source>
        <tissue evidence="1">Mixed pool</tissue>
    </source>
</reference>
<keyword evidence="2" id="KW-1185">Reference proteome</keyword>
<sequence>MSKSLLTSYFNNIFGILYFQQDIYDAESRSLQHFGQDCHFFPYATEFLSLAEVFNMTKERSERPWYIGWSNCDAKTGHILRLHYQRPYFLPDTAESTHANWIFIGTSGFGAPMHIDHVLNPSWQGQIKGRKRWHFQPPPECHYECHSFHVDVHPGEIIVLDTNKWYHQTQILAGENSIAIGSEYD</sequence>
<dbReference type="OMA" id="ESTHANW"/>
<dbReference type="OrthoDB" id="10063099at2759"/>
<evidence type="ECO:0000313" key="2">
    <source>
        <dbReference type="Proteomes" id="UP000094527"/>
    </source>
</evidence>
<evidence type="ECO:0000313" key="1">
    <source>
        <dbReference type="EMBL" id="ODN02406.1"/>
    </source>
</evidence>
<name>A0A1D2NBN3_ORCCI</name>
<dbReference type="Proteomes" id="UP000094527">
    <property type="component" value="Unassembled WGS sequence"/>
</dbReference>
<dbReference type="EMBL" id="LJIJ01000113">
    <property type="protein sequence ID" value="ODN02406.1"/>
    <property type="molecule type" value="Genomic_DNA"/>
</dbReference>
<protein>
    <submittedName>
        <fullName evidence="1">Uncharacterized protein</fullName>
    </submittedName>
</protein>
<dbReference type="AlphaFoldDB" id="A0A1D2NBN3"/>
<accession>A0A1D2NBN3</accession>
<dbReference type="PANTHER" id="PTHR12480">
    <property type="entry name" value="ARGININE DEMETHYLASE AND LYSYL-HYDROXYLASE JMJD"/>
    <property type="match status" value="1"/>
</dbReference>
<dbReference type="Gene3D" id="2.60.120.650">
    <property type="entry name" value="Cupin"/>
    <property type="match status" value="1"/>
</dbReference>